<sequence>MNKKIVILRSNPVDPDSRVEKEANTLLTNGHDVTIVAWERGAKHKAREEKIRLFSKEVSIHRMGIPAKFGGGMKKNLIPLLLFQYYLMLWLIRNRKSYDIIHACDFDTALSAFLCAKFLKKKLVYDIFDYYVDAFSVPTKLKRYIQKIDHHIINSASATIICSEKRKDQISGSSPKSLTFIHNTPPDLELGKYKFNLNQNKMKLVYVGILSKERFLLEISEVIQKLPNCELHIGGFGELGSYFEQLSAISENIHFYGKLSYEKSLNLAYNCDIMLAIYDPSIPNHKYAAPNKFYEALMLGKPLIMVENTGMDEVVLRNEIGVVIKYNKNSFAENLQSLIRKQADWPGMSERMKMLYKGKYSWSIMEKRLINLYEQI</sequence>
<dbReference type="AlphaFoldDB" id="A0A371P1U6"/>
<dbReference type="SUPFAM" id="SSF53756">
    <property type="entry name" value="UDP-Glycosyltransferase/glycogen phosphorylase"/>
    <property type="match status" value="1"/>
</dbReference>
<keyword evidence="6" id="KW-1185">Reference proteome</keyword>
<dbReference type="InterPro" id="IPR001296">
    <property type="entry name" value="Glyco_trans_1"/>
</dbReference>
<keyword evidence="2 5" id="KW-0808">Transferase</keyword>
<gene>
    <name evidence="5" type="ORF">DX130_25530</name>
</gene>
<dbReference type="Gene3D" id="3.40.50.2000">
    <property type="entry name" value="Glycogen Phosphorylase B"/>
    <property type="match status" value="2"/>
</dbReference>
<proteinExistence type="predicted"/>
<dbReference type="InterPro" id="IPR028098">
    <property type="entry name" value="Glyco_trans_4-like_N"/>
</dbReference>
<reference evidence="5 6" key="1">
    <citation type="submission" date="2018-08" db="EMBL/GenBank/DDBJ databases">
        <title>Paenibacillus sp. M4BSY-1, whole genome shotgun sequence.</title>
        <authorList>
            <person name="Tuo L."/>
        </authorList>
    </citation>
    <scope>NUCLEOTIDE SEQUENCE [LARGE SCALE GENOMIC DNA]</scope>
    <source>
        <strain evidence="5 6">M4BSY-1</strain>
    </source>
</reference>
<evidence type="ECO:0000313" key="6">
    <source>
        <dbReference type="Proteomes" id="UP000261905"/>
    </source>
</evidence>
<organism evidence="5 6">
    <name type="scientific">Paenibacillus paeoniae</name>
    <dbReference type="NCBI Taxonomy" id="2292705"/>
    <lineage>
        <taxon>Bacteria</taxon>
        <taxon>Bacillati</taxon>
        <taxon>Bacillota</taxon>
        <taxon>Bacilli</taxon>
        <taxon>Bacillales</taxon>
        <taxon>Paenibacillaceae</taxon>
        <taxon>Paenibacillus</taxon>
    </lineage>
</organism>
<dbReference type="CDD" id="cd03794">
    <property type="entry name" value="GT4_WbuB-like"/>
    <property type="match status" value="1"/>
</dbReference>
<dbReference type="EMBL" id="QUBQ01000009">
    <property type="protein sequence ID" value="REK69276.1"/>
    <property type="molecule type" value="Genomic_DNA"/>
</dbReference>
<evidence type="ECO:0000256" key="2">
    <source>
        <dbReference type="ARBA" id="ARBA00022679"/>
    </source>
</evidence>
<evidence type="ECO:0000259" key="4">
    <source>
        <dbReference type="Pfam" id="PF13439"/>
    </source>
</evidence>
<dbReference type="OrthoDB" id="2052976at2"/>
<dbReference type="Pfam" id="PF13439">
    <property type="entry name" value="Glyco_transf_4"/>
    <property type="match status" value="1"/>
</dbReference>
<feature type="domain" description="Glycosyl transferase family 1" evidence="3">
    <location>
        <begin position="194"/>
        <end position="347"/>
    </location>
</feature>
<dbReference type="RefSeq" id="WP_116050172.1">
    <property type="nucleotide sequence ID" value="NZ_QUBQ01000009.1"/>
</dbReference>
<evidence type="ECO:0000313" key="5">
    <source>
        <dbReference type="EMBL" id="REK69276.1"/>
    </source>
</evidence>
<dbReference type="Proteomes" id="UP000261905">
    <property type="component" value="Unassembled WGS sequence"/>
</dbReference>
<dbReference type="PANTHER" id="PTHR12526">
    <property type="entry name" value="GLYCOSYLTRANSFERASE"/>
    <property type="match status" value="1"/>
</dbReference>
<dbReference type="PANTHER" id="PTHR12526:SF629">
    <property type="entry name" value="TEICHURONIC ACID BIOSYNTHESIS GLYCOSYLTRANSFERASE TUAH-RELATED"/>
    <property type="match status" value="1"/>
</dbReference>
<evidence type="ECO:0000259" key="3">
    <source>
        <dbReference type="Pfam" id="PF00534"/>
    </source>
</evidence>
<comment type="caution">
    <text evidence="5">The sequence shown here is derived from an EMBL/GenBank/DDBJ whole genome shotgun (WGS) entry which is preliminary data.</text>
</comment>
<dbReference type="Pfam" id="PF00534">
    <property type="entry name" value="Glycos_transf_1"/>
    <property type="match status" value="1"/>
</dbReference>
<keyword evidence="1" id="KW-0328">Glycosyltransferase</keyword>
<protein>
    <submittedName>
        <fullName evidence="5">Glycosyltransferase</fullName>
    </submittedName>
</protein>
<name>A0A371P1U6_9BACL</name>
<accession>A0A371P1U6</accession>
<evidence type="ECO:0000256" key="1">
    <source>
        <dbReference type="ARBA" id="ARBA00022676"/>
    </source>
</evidence>
<dbReference type="GO" id="GO:0016757">
    <property type="term" value="F:glycosyltransferase activity"/>
    <property type="evidence" value="ECO:0007669"/>
    <property type="project" value="UniProtKB-KW"/>
</dbReference>
<feature type="domain" description="Glycosyltransferase subfamily 4-like N-terminal" evidence="4">
    <location>
        <begin position="23"/>
        <end position="183"/>
    </location>
</feature>